<evidence type="ECO:0000313" key="3">
    <source>
        <dbReference type="EMBL" id="KAA0062644.1"/>
    </source>
</evidence>
<protein>
    <recommendedName>
        <fullName evidence="2">DUF4218 domain-containing protein</fullName>
    </recommendedName>
</protein>
<dbReference type="InterPro" id="IPR025452">
    <property type="entry name" value="DUF4218"/>
</dbReference>
<feature type="compositionally biased region" description="Basic and acidic residues" evidence="1">
    <location>
        <begin position="27"/>
        <end position="43"/>
    </location>
</feature>
<accession>A0A5A7V5W4</accession>
<dbReference type="EMBL" id="SSTE01004244">
    <property type="protein sequence ID" value="KAA0062644.1"/>
    <property type="molecule type" value="Genomic_DNA"/>
</dbReference>
<feature type="region of interest" description="Disordered" evidence="1">
    <location>
        <begin position="351"/>
        <end position="375"/>
    </location>
</feature>
<dbReference type="Pfam" id="PF13960">
    <property type="entry name" value="DUF4218"/>
    <property type="match status" value="1"/>
</dbReference>
<gene>
    <name evidence="3" type="ORF">E6C27_scaffold79G001610</name>
</gene>
<dbReference type="Proteomes" id="UP000321393">
    <property type="component" value="Unassembled WGS sequence"/>
</dbReference>
<feature type="domain" description="DUF4218" evidence="2">
    <location>
        <begin position="194"/>
        <end position="306"/>
    </location>
</feature>
<dbReference type="AlphaFoldDB" id="A0A5A7V5W4"/>
<feature type="compositionally biased region" description="Polar residues" evidence="1">
    <location>
        <begin position="365"/>
        <end position="375"/>
    </location>
</feature>
<evidence type="ECO:0000256" key="1">
    <source>
        <dbReference type="SAM" id="MobiDB-lite"/>
    </source>
</evidence>
<evidence type="ECO:0000259" key="2">
    <source>
        <dbReference type="Pfam" id="PF13960"/>
    </source>
</evidence>
<name>A0A5A7V5W4_CUCMM</name>
<comment type="caution">
    <text evidence="3">The sequence shown here is derived from an EMBL/GenBank/DDBJ whole genome shotgun (WGS) entry which is preliminary data.</text>
</comment>
<proteinExistence type="predicted"/>
<sequence length="375" mass="42594">MYPSYTELVYNGELVNLYRGIERFDEGTSSDPFHEGTNRDPFHEGTSGDPFHVEGTSSNMFSEDNEMLGMLHDLQGPIKHKEKTAEEAGLKNEMFKSGVEEEMANIFQELLNQARRELYHCCSEFSSLNIFIMLMHVKEFSDLTHCPTCGESRYKASLIKWKNPHKLLPIGIRVHLSKNVYTVVTELCSVFCDLCMRTIRVSDLDRLQADIIIKLCKLEEIFPPGFSYVMVHHVVHLLYEAKVTDPVNYTWMYSIEKSMCTLKHYVRNKACPKGSITKTYVMNESSTFCSRYISGIETQFSRDERNNDRIPKHEIVESNVGTSISSYPEGSQPLSRDEKCDIILGRQSSYSKGLGCGPKPKSQHAAGNSSSTSAE</sequence>
<dbReference type="PANTHER" id="PTHR48258">
    <property type="entry name" value="DUF4218 DOMAIN-CONTAINING PROTEIN-RELATED"/>
    <property type="match status" value="1"/>
</dbReference>
<feature type="region of interest" description="Disordered" evidence="1">
    <location>
        <begin position="27"/>
        <end position="50"/>
    </location>
</feature>
<organism evidence="3 4">
    <name type="scientific">Cucumis melo var. makuwa</name>
    <name type="common">Oriental melon</name>
    <dbReference type="NCBI Taxonomy" id="1194695"/>
    <lineage>
        <taxon>Eukaryota</taxon>
        <taxon>Viridiplantae</taxon>
        <taxon>Streptophyta</taxon>
        <taxon>Embryophyta</taxon>
        <taxon>Tracheophyta</taxon>
        <taxon>Spermatophyta</taxon>
        <taxon>Magnoliopsida</taxon>
        <taxon>eudicotyledons</taxon>
        <taxon>Gunneridae</taxon>
        <taxon>Pentapetalae</taxon>
        <taxon>rosids</taxon>
        <taxon>fabids</taxon>
        <taxon>Cucurbitales</taxon>
        <taxon>Cucurbitaceae</taxon>
        <taxon>Benincaseae</taxon>
        <taxon>Cucumis</taxon>
    </lineage>
</organism>
<reference evidence="3 4" key="1">
    <citation type="submission" date="2019-08" db="EMBL/GenBank/DDBJ databases">
        <title>Draft genome sequences of two oriental melons (Cucumis melo L. var makuwa).</title>
        <authorList>
            <person name="Kwon S.-Y."/>
        </authorList>
    </citation>
    <scope>NUCLEOTIDE SEQUENCE [LARGE SCALE GENOMIC DNA]</scope>
    <source>
        <strain evidence="4">cv. SW 3</strain>
        <tissue evidence="3">Leaf</tissue>
    </source>
</reference>
<evidence type="ECO:0000313" key="4">
    <source>
        <dbReference type="Proteomes" id="UP000321393"/>
    </source>
</evidence>